<protein>
    <submittedName>
        <fullName evidence="1">13189_t:CDS:1</fullName>
    </submittedName>
</protein>
<dbReference type="OrthoDB" id="2379186at2759"/>
<gene>
    <name evidence="1" type="ORF">FCALED_LOCUS14918</name>
</gene>
<dbReference type="EMBL" id="CAJVPQ010012025">
    <property type="protein sequence ID" value="CAG8729925.1"/>
    <property type="molecule type" value="Genomic_DNA"/>
</dbReference>
<name>A0A9N9NGA5_9GLOM</name>
<evidence type="ECO:0000313" key="1">
    <source>
        <dbReference type="EMBL" id="CAG8729925.1"/>
    </source>
</evidence>
<keyword evidence="2" id="KW-1185">Reference proteome</keyword>
<reference evidence="1" key="1">
    <citation type="submission" date="2021-06" db="EMBL/GenBank/DDBJ databases">
        <authorList>
            <person name="Kallberg Y."/>
            <person name="Tangrot J."/>
            <person name="Rosling A."/>
        </authorList>
    </citation>
    <scope>NUCLEOTIDE SEQUENCE</scope>
    <source>
        <strain evidence="1">UK204</strain>
    </source>
</reference>
<accession>A0A9N9NGA5</accession>
<dbReference type="AlphaFoldDB" id="A0A9N9NGA5"/>
<organism evidence="1 2">
    <name type="scientific">Funneliformis caledonium</name>
    <dbReference type="NCBI Taxonomy" id="1117310"/>
    <lineage>
        <taxon>Eukaryota</taxon>
        <taxon>Fungi</taxon>
        <taxon>Fungi incertae sedis</taxon>
        <taxon>Mucoromycota</taxon>
        <taxon>Glomeromycotina</taxon>
        <taxon>Glomeromycetes</taxon>
        <taxon>Glomerales</taxon>
        <taxon>Glomeraceae</taxon>
        <taxon>Funneliformis</taxon>
    </lineage>
</organism>
<evidence type="ECO:0000313" key="2">
    <source>
        <dbReference type="Proteomes" id="UP000789570"/>
    </source>
</evidence>
<dbReference type="Proteomes" id="UP000789570">
    <property type="component" value="Unassembled WGS sequence"/>
</dbReference>
<feature type="non-terminal residue" evidence="1">
    <location>
        <position position="343"/>
    </location>
</feature>
<comment type="caution">
    <text evidence="1">The sequence shown here is derived from an EMBL/GenBank/DDBJ whole genome shotgun (WGS) entry which is preliminary data.</text>
</comment>
<proteinExistence type="predicted"/>
<sequence length="343" mass="39668">MLSDKILDEVRYANYWRRPLTEWGIETWDKFFFEEIQKSTKKSHQAFESCESINEHSNYATPHFCEYGEEERPDFPSIPKDITTEIIKLLVQCPGQLPKRSNIADFLNENPPVKIPLAPIHFFQLKTRGSDCITEEERNIYFVPNAKEECTSLFSKLLGQLIYPPSYGKNEDSYHSLWDSIIKNTIEVFGKHNASLQLLEFDRNTSKKTATGCNRPDMVVKVRNVCLFRGEEKCPEGVGDPSKELTEKIKGWEYGDAPYIFGYYAVGTFVTFVTMHKPITKSNNKRKQSVYSKRIAEFDLGRLSDRIRIMNFLRNVLSFSADLHNNFPSKRPTASNALKKCLE</sequence>